<keyword evidence="1" id="KW-0732">Signal</keyword>
<gene>
    <name evidence="2" type="ORF">A6770_18515</name>
</gene>
<reference evidence="2" key="1">
    <citation type="submission" date="2016-04" db="EMBL/GenBank/DDBJ databases">
        <authorList>
            <person name="Tabuchi Yagui T.R."/>
        </authorList>
    </citation>
    <scope>NUCLEOTIDE SEQUENCE [LARGE SCALE GENOMIC DNA]</scope>
    <source>
        <strain evidence="2">NIES-26</strain>
    </source>
</reference>
<accession>A0A367R8T1</accession>
<dbReference type="AlphaFoldDB" id="A0A367R8T1"/>
<comment type="caution">
    <text evidence="2">The sequence shown here is derived from an EMBL/GenBank/DDBJ whole genome shotgun (WGS) entry which is preliminary data.</text>
</comment>
<protein>
    <submittedName>
        <fullName evidence="2">Uncharacterized protein</fullName>
    </submittedName>
</protein>
<proteinExistence type="predicted"/>
<dbReference type="EMBL" id="LXQD01000196">
    <property type="protein sequence ID" value="RCJ32917.1"/>
    <property type="molecule type" value="Genomic_DNA"/>
</dbReference>
<sequence length="98" mass="11401">MKFLKIALMFLILLINLVFATSSWADVSSHFSVNPHYFVGQKVIWHYKARPDSDNIQRIPAEVVKLGSKQVQVKVRKNKNEFVNRWVNQDKLEADNSD</sequence>
<name>A0A367R8T1_9NOSO</name>
<evidence type="ECO:0000313" key="2">
    <source>
        <dbReference type="EMBL" id="RCJ32917.1"/>
    </source>
</evidence>
<dbReference type="Proteomes" id="UP000252107">
    <property type="component" value="Unassembled WGS sequence"/>
</dbReference>
<evidence type="ECO:0000256" key="1">
    <source>
        <dbReference type="SAM" id="SignalP"/>
    </source>
</evidence>
<organism evidence="2 3">
    <name type="scientific">Nostoc minutum NIES-26</name>
    <dbReference type="NCBI Taxonomy" id="1844469"/>
    <lineage>
        <taxon>Bacteria</taxon>
        <taxon>Bacillati</taxon>
        <taxon>Cyanobacteriota</taxon>
        <taxon>Cyanophyceae</taxon>
        <taxon>Nostocales</taxon>
        <taxon>Nostocaceae</taxon>
        <taxon>Nostoc</taxon>
    </lineage>
</organism>
<feature type="chain" id="PRO_5016934912" evidence="1">
    <location>
        <begin position="26"/>
        <end position="98"/>
    </location>
</feature>
<keyword evidence="3" id="KW-1185">Reference proteome</keyword>
<feature type="signal peptide" evidence="1">
    <location>
        <begin position="1"/>
        <end position="25"/>
    </location>
</feature>
<evidence type="ECO:0000313" key="3">
    <source>
        <dbReference type="Proteomes" id="UP000252107"/>
    </source>
</evidence>